<protein>
    <submittedName>
        <fullName evidence="1">Uncharacterized protein</fullName>
    </submittedName>
</protein>
<dbReference type="Proteomes" id="UP000294292">
    <property type="component" value="Chromosome"/>
</dbReference>
<accession>A0A4P7A2M4</accession>
<dbReference type="OrthoDB" id="2425726at2"/>
<evidence type="ECO:0000313" key="1">
    <source>
        <dbReference type="EMBL" id="QBP43003.1"/>
    </source>
</evidence>
<evidence type="ECO:0000313" key="2">
    <source>
        <dbReference type="Proteomes" id="UP000294292"/>
    </source>
</evidence>
<reference evidence="1 2" key="1">
    <citation type="submission" date="2019-03" db="EMBL/GenBank/DDBJ databases">
        <title>Complete genome sequence of Paenisporosarcina antarctica CGMCC 1.6503T.</title>
        <authorList>
            <person name="Rong J.-C."/>
            <person name="Chi N.-Y."/>
            <person name="Zhang Q.-F."/>
        </authorList>
    </citation>
    <scope>NUCLEOTIDE SEQUENCE [LARGE SCALE GENOMIC DNA]</scope>
    <source>
        <strain evidence="1 2">CGMCC 1.6503</strain>
    </source>
</reference>
<dbReference type="EMBL" id="CP038015">
    <property type="protein sequence ID" value="QBP43003.1"/>
    <property type="molecule type" value="Genomic_DNA"/>
</dbReference>
<gene>
    <name evidence="1" type="ORF">E2636_00520</name>
</gene>
<keyword evidence="2" id="KW-1185">Reference proteome</keyword>
<name>A0A4P7A2M4_9BACL</name>
<dbReference type="AlphaFoldDB" id="A0A4P7A2M4"/>
<dbReference type="KEGG" id="panc:E2636_00520"/>
<organism evidence="1 2">
    <name type="scientific">Paenisporosarcina antarctica</name>
    <dbReference type="NCBI Taxonomy" id="417367"/>
    <lineage>
        <taxon>Bacteria</taxon>
        <taxon>Bacillati</taxon>
        <taxon>Bacillota</taxon>
        <taxon>Bacilli</taxon>
        <taxon>Bacillales</taxon>
        <taxon>Caryophanaceae</taxon>
        <taxon>Paenisporosarcina</taxon>
    </lineage>
</organism>
<sequence>MEKISEDNGSTELNNQQTVRTVLESEFTVPNEEYMLIVRKIDKKMTEIGSSTAEANEVNGIEESGVSDEWRAYEDLVKKTYGPFFMDYAFETIIPRAIAFRYHYGYLGFDENVRYQMKVNDIQVTQSENESSPKNYDFTAQVDYTNNAGVVTQHEIKGMAILSEPGKIGKFEIRNDAGLGEKVSVDRQ</sequence>
<proteinExistence type="predicted"/>